<comment type="caution">
    <text evidence="2">The sequence shown here is derived from an EMBL/GenBank/DDBJ whole genome shotgun (WGS) entry which is preliminary data.</text>
</comment>
<evidence type="ECO:0000313" key="2">
    <source>
        <dbReference type="EMBL" id="MBA0088024.1"/>
    </source>
</evidence>
<feature type="chain" id="PRO_5031328383" evidence="1">
    <location>
        <begin position="27"/>
        <end position="134"/>
    </location>
</feature>
<organism evidence="2 3">
    <name type="scientific">Candidatus Acidiferrum panamense</name>
    <dbReference type="NCBI Taxonomy" id="2741543"/>
    <lineage>
        <taxon>Bacteria</taxon>
        <taxon>Pseudomonadati</taxon>
        <taxon>Acidobacteriota</taxon>
        <taxon>Terriglobia</taxon>
        <taxon>Candidatus Acidiferrales</taxon>
        <taxon>Candidatus Acidiferrum</taxon>
    </lineage>
</organism>
<accession>A0A7V8NUZ5</accession>
<reference evidence="2" key="1">
    <citation type="submission" date="2020-06" db="EMBL/GenBank/DDBJ databases">
        <title>Legume-microbial interactions unlock mineral nutrients during tropical forest succession.</title>
        <authorList>
            <person name="Epihov D.Z."/>
        </authorList>
    </citation>
    <scope>NUCLEOTIDE SEQUENCE [LARGE SCALE GENOMIC DNA]</scope>
    <source>
        <strain evidence="2">Pan2503</strain>
    </source>
</reference>
<proteinExistence type="predicted"/>
<dbReference type="AlphaFoldDB" id="A0A7V8NUZ5"/>
<evidence type="ECO:0000313" key="3">
    <source>
        <dbReference type="Proteomes" id="UP000567293"/>
    </source>
</evidence>
<name>A0A7V8NUZ5_9BACT</name>
<protein>
    <submittedName>
        <fullName evidence="2">Uncharacterized protein</fullName>
    </submittedName>
</protein>
<keyword evidence="3" id="KW-1185">Reference proteome</keyword>
<evidence type="ECO:0000256" key="1">
    <source>
        <dbReference type="SAM" id="SignalP"/>
    </source>
</evidence>
<feature type="signal peptide" evidence="1">
    <location>
        <begin position="1"/>
        <end position="26"/>
    </location>
</feature>
<dbReference type="Proteomes" id="UP000567293">
    <property type="component" value="Unassembled WGS sequence"/>
</dbReference>
<sequence>MSHLLSCRITLSIFTACALLVCAAHARATDISGTISTTLLINGGSRVVGDVTWTVTGEPCIRIIASGVTLELNGFTMTGQGDPKTACGGGVPATFDPQNLEDGIDLQGQTDVTVRGPGLIQQFRLAGIFINNST</sequence>
<keyword evidence="1" id="KW-0732">Signal</keyword>
<dbReference type="EMBL" id="JACDQQ010002298">
    <property type="protein sequence ID" value="MBA0088024.1"/>
    <property type="molecule type" value="Genomic_DNA"/>
</dbReference>
<gene>
    <name evidence="2" type="ORF">HRJ53_23810</name>
</gene>